<feature type="domain" description="Transcription regulator PadR N-terminal" evidence="1">
    <location>
        <begin position="7"/>
        <end position="77"/>
    </location>
</feature>
<evidence type="ECO:0000313" key="3">
    <source>
        <dbReference type="EMBL" id="TQS19799.1"/>
    </source>
</evidence>
<name>A0A544YSQ9_9ACTN</name>
<dbReference type="PANTHER" id="PTHR43252:SF6">
    <property type="entry name" value="NEGATIVE TRANSCRIPTION REGULATOR PADR"/>
    <property type="match status" value="1"/>
</dbReference>
<dbReference type="InterPro" id="IPR036390">
    <property type="entry name" value="WH_DNA-bd_sf"/>
</dbReference>
<dbReference type="SUPFAM" id="SSF46785">
    <property type="entry name" value="Winged helix' DNA-binding domain"/>
    <property type="match status" value="1"/>
</dbReference>
<dbReference type="Pfam" id="PF10400">
    <property type="entry name" value="Vir_act_alpha_C"/>
    <property type="match status" value="1"/>
</dbReference>
<accession>A0A544YSQ9</accession>
<dbReference type="Proteomes" id="UP000316541">
    <property type="component" value="Unassembled WGS sequence"/>
</dbReference>
<organism evidence="3 4">
    <name type="scientific">Microbispora hainanensis</name>
    <dbReference type="NCBI Taxonomy" id="568844"/>
    <lineage>
        <taxon>Bacteria</taxon>
        <taxon>Bacillati</taxon>
        <taxon>Actinomycetota</taxon>
        <taxon>Actinomycetes</taxon>
        <taxon>Streptosporangiales</taxon>
        <taxon>Streptosporangiaceae</taxon>
        <taxon>Microbispora</taxon>
    </lineage>
</organism>
<protein>
    <submittedName>
        <fullName evidence="3">PadR family transcriptional regulator</fullName>
    </submittedName>
</protein>
<sequence>MSLRHAMLGLLSAGPASGYDLLKTFELSLENVWPATQSQLYAELGRLAKEGLVRVAAEGPRGRKEYEITEEGQAELRHWLVDVPPTMTRRSDMLLRVFFLDQVGADAARGYLERLAERAVHEHDQLLGIREFVIGQGGDALRLYGDIALEWGLRLTAAQREWAEWAAARVAALEPEKAGQAGAE</sequence>
<dbReference type="InterPro" id="IPR005149">
    <property type="entry name" value="Tscrpt_reg_PadR_N"/>
</dbReference>
<reference evidence="3 4" key="1">
    <citation type="submission" date="2019-07" db="EMBL/GenBank/DDBJ databases">
        <title>Microbispora hainanensis DSM 45428.</title>
        <authorList>
            <person name="Thawai C."/>
        </authorList>
    </citation>
    <scope>NUCLEOTIDE SEQUENCE [LARGE SCALE GENOMIC DNA]</scope>
    <source>
        <strain evidence="3 4">DSM 45428</strain>
    </source>
</reference>
<dbReference type="InterPro" id="IPR036388">
    <property type="entry name" value="WH-like_DNA-bd_sf"/>
</dbReference>
<evidence type="ECO:0000259" key="1">
    <source>
        <dbReference type="Pfam" id="PF03551"/>
    </source>
</evidence>
<proteinExistence type="predicted"/>
<dbReference type="AlphaFoldDB" id="A0A544YSQ9"/>
<gene>
    <name evidence="3" type="ORF">FLX08_18565</name>
</gene>
<feature type="domain" description="Transcription regulator PadR C-terminal" evidence="2">
    <location>
        <begin position="90"/>
        <end position="169"/>
    </location>
</feature>
<dbReference type="RefSeq" id="WP_142620134.1">
    <property type="nucleotide sequence ID" value="NZ_VIRM01000021.1"/>
</dbReference>
<evidence type="ECO:0000313" key="4">
    <source>
        <dbReference type="Proteomes" id="UP000316541"/>
    </source>
</evidence>
<dbReference type="EMBL" id="VIRM01000021">
    <property type="protein sequence ID" value="TQS19799.1"/>
    <property type="molecule type" value="Genomic_DNA"/>
</dbReference>
<dbReference type="InterPro" id="IPR018309">
    <property type="entry name" value="Tscrpt_reg_PadR_C"/>
</dbReference>
<evidence type="ECO:0000259" key="2">
    <source>
        <dbReference type="Pfam" id="PF10400"/>
    </source>
</evidence>
<dbReference type="Pfam" id="PF03551">
    <property type="entry name" value="PadR"/>
    <property type="match status" value="1"/>
</dbReference>
<comment type="caution">
    <text evidence="3">The sequence shown here is derived from an EMBL/GenBank/DDBJ whole genome shotgun (WGS) entry which is preliminary data.</text>
</comment>
<dbReference type="Gene3D" id="1.10.10.10">
    <property type="entry name" value="Winged helix-like DNA-binding domain superfamily/Winged helix DNA-binding domain"/>
    <property type="match status" value="1"/>
</dbReference>
<dbReference type="PANTHER" id="PTHR43252">
    <property type="entry name" value="TRANSCRIPTIONAL REGULATOR YQJI"/>
    <property type="match status" value="1"/>
</dbReference>